<dbReference type="EMBL" id="EQ962652">
    <property type="protein sequence ID" value="EED22496.1"/>
    <property type="molecule type" value="Genomic_DNA"/>
</dbReference>
<dbReference type="CDD" id="cd12148">
    <property type="entry name" value="fungal_TF_MHR"/>
    <property type="match status" value="1"/>
</dbReference>
<dbReference type="GeneID" id="8108524"/>
<dbReference type="GO" id="GO:0006351">
    <property type="term" value="P:DNA-templated transcription"/>
    <property type="evidence" value="ECO:0007669"/>
    <property type="project" value="InterPro"/>
</dbReference>
<dbReference type="PROSITE" id="PS50048">
    <property type="entry name" value="ZN2_CY6_FUNGAL_2"/>
    <property type="match status" value="1"/>
</dbReference>
<dbReference type="InterPro" id="IPR007219">
    <property type="entry name" value="XnlR_reg_dom"/>
</dbReference>
<dbReference type="STRING" id="441959.B8LTC2"/>
<dbReference type="SUPFAM" id="SSF57701">
    <property type="entry name" value="Zn2/Cys6 DNA-binding domain"/>
    <property type="match status" value="1"/>
</dbReference>
<dbReference type="PROSITE" id="PS00463">
    <property type="entry name" value="ZN2_CY6_FUNGAL_1"/>
    <property type="match status" value="1"/>
</dbReference>
<keyword evidence="2" id="KW-0805">Transcription regulation</keyword>
<sequence>MPLRSNARNPSSLACIPCRQRHLKCDALIPPCSRCKQSNVKCHYVASKRGLRRKDSTTTSPPTTEPVDADASCTSPPYTQTLTPTFSPGISEFLPSLDETSQRLAGLSTPEETRTVVSTESCAVPAYHNIAFDPMIKLYYQNFHSSHPFVIPRKSLSNYDLTRFLPPCLISMMQFIGSHFHPDPTVKDRYQKKAYMSLNDSSEPSGFKVQAMLLAAIAYHAHGNEEQAGYMLNSAITMASQLGIQSGSFAGHSYPGNAILEESWRRTFWELFIVVHLFKTFSAQQNCDIQWSGYRDEDLLKMELPCDEATYYAAGSIPQSKTLPQLQNVWRSVNNDTEETFSSFSYRIEAIRLWEMVQSVNSRSTALMYIDEIELDTLDIRLTTLLIRLMKIYQCFTSSANEPDDQMRRQAQMITLL</sequence>
<dbReference type="PhylomeDB" id="B8LTC2"/>
<keyword evidence="9" id="KW-1185">Reference proteome</keyword>
<reference evidence="9" key="1">
    <citation type="journal article" date="2015" name="Genome Announc.">
        <title>Genome sequence of the AIDS-associated pathogen Penicillium marneffei (ATCC18224) and its near taxonomic relative Talaromyces stipitatus (ATCC10500).</title>
        <authorList>
            <person name="Nierman W.C."/>
            <person name="Fedorova-Abrams N.D."/>
            <person name="Andrianopoulos A."/>
        </authorList>
    </citation>
    <scope>NUCLEOTIDE SEQUENCE [LARGE SCALE GENOMIC DNA]</scope>
    <source>
        <strain evidence="9">ATCC 10500 / CBS 375.48 / QM 6759 / NRRL 1006</strain>
    </source>
</reference>
<dbReference type="GO" id="GO:0003677">
    <property type="term" value="F:DNA binding"/>
    <property type="evidence" value="ECO:0007669"/>
    <property type="project" value="UniProtKB-KW"/>
</dbReference>
<evidence type="ECO:0000313" key="8">
    <source>
        <dbReference type="EMBL" id="EED22496.1"/>
    </source>
</evidence>
<protein>
    <submittedName>
        <fullName evidence="8">C6 transcription factor, putative</fullName>
    </submittedName>
</protein>
<evidence type="ECO:0000256" key="6">
    <source>
        <dbReference type="SAM" id="MobiDB-lite"/>
    </source>
</evidence>
<evidence type="ECO:0000256" key="5">
    <source>
        <dbReference type="ARBA" id="ARBA00023242"/>
    </source>
</evidence>
<dbReference type="Gene3D" id="4.10.240.10">
    <property type="entry name" value="Zn(2)-C6 fungal-type DNA-binding domain"/>
    <property type="match status" value="1"/>
</dbReference>
<gene>
    <name evidence="8" type="ORF">TSTA_059940</name>
</gene>
<dbReference type="PANTHER" id="PTHR47431:SF1">
    <property type="entry name" value="ZN(II)2CYS6 TRANSCRIPTION FACTOR (EUROFUNG)"/>
    <property type="match status" value="1"/>
</dbReference>
<evidence type="ECO:0000256" key="2">
    <source>
        <dbReference type="ARBA" id="ARBA00023015"/>
    </source>
</evidence>
<keyword evidence="5" id="KW-0539">Nucleus</keyword>
<dbReference type="GO" id="GO:0000981">
    <property type="term" value="F:DNA-binding transcription factor activity, RNA polymerase II-specific"/>
    <property type="evidence" value="ECO:0007669"/>
    <property type="project" value="InterPro"/>
</dbReference>
<dbReference type="HOGENOM" id="CLU_015502_0_0_1"/>
<keyword evidence="4" id="KW-0804">Transcription</keyword>
<feature type="domain" description="Zn(2)-C6 fungal-type" evidence="7">
    <location>
        <begin position="14"/>
        <end position="44"/>
    </location>
</feature>
<dbReference type="PANTHER" id="PTHR47431">
    <property type="entry name" value="ZN(II)2CYS6 TRANSCRIPTION FACTOR (EUROFUNG)-RELATED"/>
    <property type="match status" value="1"/>
</dbReference>
<dbReference type="CDD" id="cd00067">
    <property type="entry name" value="GAL4"/>
    <property type="match status" value="1"/>
</dbReference>
<dbReference type="GO" id="GO:0008270">
    <property type="term" value="F:zinc ion binding"/>
    <property type="evidence" value="ECO:0007669"/>
    <property type="project" value="InterPro"/>
</dbReference>
<evidence type="ECO:0000259" key="7">
    <source>
        <dbReference type="PROSITE" id="PS50048"/>
    </source>
</evidence>
<dbReference type="eggNOG" id="ENOG502RF8N">
    <property type="taxonomic scope" value="Eukaryota"/>
</dbReference>
<accession>B8LTC2</accession>
<evidence type="ECO:0000313" key="9">
    <source>
        <dbReference type="Proteomes" id="UP000001745"/>
    </source>
</evidence>
<proteinExistence type="predicted"/>
<organism evidence="8 9">
    <name type="scientific">Talaromyces stipitatus (strain ATCC 10500 / CBS 375.48 / QM 6759 / NRRL 1006)</name>
    <name type="common">Penicillium stipitatum</name>
    <dbReference type="NCBI Taxonomy" id="441959"/>
    <lineage>
        <taxon>Eukaryota</taxon>
        <taxon>Fungi</taxon>
        <taxon>Dikarya</taxon>
        <taxon>Ascomycota</taxon>
        <taxon>Pezizomycotina</taxon>
        <taxon>Eurotiomycetes</taxon>
        <taxon>Eurotiomycetidae</taxon>
        <taxon>Eurotiales</taxon>
        <taxon>Trichocomaceae</taxon>
        <taxon>Talaromyces</taxon>
        <taxon>Talaromyces sect. Talaromyces</taxon>
    </lineage>
</organism>
<dbReference type="InParanoid" id="B8LTC2"/>
<keyword evidence="1" id="KW-0479">Metal-binding</keyword>
<feature type="region of interest" description="Disordered" evidence="6">
    <location>
        <begin position="51"/>
        <end position="75"/>
    </location>
</feature>
<dbReference type="RefSeq" id="XP_002339883.1">
    <property type="nucleotide sequence ID" value="XM_002339842.1"/>
</dbReference>
<dbReference type="VEuPathDB" id="FungiDB:TSTA_059940"/>
<evidence type="ECO:0000256" key="4">
    <source>
        <dbReference type="ARBA" id="ARBA00023163"/>
    </source>
</evidence>
<dbReference type="InterPro" id="IPR036864">
    <property type="entry name" value="Zn2-C6_fun-type_DNA-bd_sf"/>
</dbReference>
<dbReference type="SMART" id="SM00066">
    <property type="entry name" value="GAL4"/>
    <property type="match status" value="1"/>
</dbReference>
<dbReference type="Pfam" id="PF00172">
    <property type="entry name" value="Zn_clus"/>
    <property type="match status" value="1"/>
</dbReference>
<dbReference type="InterPro" id="IPR001138">
    <property type="entry name" value="Zn2Cys6_DnaBD"/>
</dbReference>
<dbReference type="AlphaFoldDB" id="B8LTC2"/>
<keyword evidence="3" id="KW-0238">DNA-binding</keyword>
<dbReference type="OMA" id="LYYQNFH"/>
<evidence type="ECO:0000256" key="1">
    <source>
        <dbReference type="ARBA" id="ARBA00022723"/>
    </source>
</evidence>
<dbReference type="OrthoDB" id="2399539at2759"/>
<evidence type="ECO:0000256" key="3">
    <source>
        <dbReference type="ARBA" id="ARBA00023125"/>
    </source>
</evidence>
<name>B8LTC2_TALSN</name>
<dbReference type="Proteomes" id="UP000001745">
    <property type="component" value="Unassembled WGS sequence"/>
</dbReference>
<dbReference type="Pfam" id="PF04082">
    <property type="entry name" value="Fungal_trans"/>
    <property type="match status" value="1"/>
</dbReference>